<dbReference type="InterPro" id="IPR040521">
    <property type="entry name" value="KDZ"/>
</dbReference>
<organism evidence="2 3">
    <name type="scientific">Suillus plorans</name>
    <dbReference type="NCBI Taxonomy" id="116603"/>
    <lineage>
        <taxon>Eukaryota</taxon>
        <taxon>Fungi</taxon>
        <taxon>Dikarya</taxon>
        <taxon>Basidiomycota</taxon>
        <taxon>Agaricomycotina</taxon>
        <taxon>Agaricomycetes</taxon>
        <taxon>Agaricomycetidae</taxon>
        <taxon>Boletales</taxon>
        <taxon>Suillineae</taxon>
        <taxon>Suillaceae</taxon>
        <taxon>Suillus</taxon>
    </lineage>
</organism>
<evidence type="ECO:0000259" key="1">
    <source>
        <dbReference type="Pfam" id="PF18803"/>
    </source>
</evidence>
<reference evidence="2" key="1">
    <citation type="journal article" date="2020" name="New Phytol.">
        <title>Comparative genomics reveals dynamic genome evolution in host specialist ectomycorrhizal fungi.</title>
        <authorList>
            <person name="Lofgren L.A."/>
            <person name="Nguyen N.H."/>
            <person name="Vilgalys R."/>
            <person name="Ruytinx J."/>
            <person name="Liao H.L."/>
            <person name="Branco S."/>
            <person name="Kuo A."/>
            <person name="LaButti K."/>
            <person name="Lipzen A."/>
            <person name="Andreopoulos W."/>
            <person name="Pangilinan J."/>
            <person name="Riley R."/>
            <person name="Hundley H."/>
            <person name="Na H."/>
            <person name="Barry K."/>
            <person name="Grigoriev I.V."/>
            <person name="Stajich J.E."/>
            <person name="Kennedy P.G."/>
        </authorList>
    </citation>
    <scope>NUCLEOTIDE SEQUENCE</scope>
    <source>
        <strain evidence="2">S12</strain>
    </source>
</reference>
<proteinExistence type="predicted"/>
<dbReference type="Pfam" id="PF18758">
    <property type="entry name" value="KDZ"/>
    <property type="match status" value="1"/>
</dbReference>
<evidence type="ECO:0000313" key="2">
    <source>
        <dbReference type="EMBL" id="KAG1806364.1"/>
    </source>
</evidence>
<accession>A0A9P7DY63</accession>
<protein>
    <recommendedName>
        <fullName evidence="1">CxC2-like cysteine cluster KDZ transposase-associated domain-containing protein</fullName>
    </recommendedName>
</protein>
<dbReference type="Pfam" id="PF18803">
    <property type="entry name" value="CxC2"/>
    <property type="match status" value="1"/>
</dbReference>
<dbReference type="OrthoDB" id="3261436at2759"/>
<name>A0A9P7DY63_9AGAM</name>
<dbReference type="EMBL" id="JABBWE010000002">
    <property type="protein sequence ID" value="KAG1806364.1"/>
    <property type="molecule type" value="Genomic_DNA"/>
</dbReference>
<dbReference type="RefSeq" id="XP_041166835.1">
    <property type="nucleotide sequence ID" value="XM_041296952.1"/>
</dbReference>
<keyword evidence="3" id="KW-1185">Reference proteome</keyword>
<dbReference type="GeneID" id="64590716"/>
<dbReference type="PANTHER" id="PTHR33096:SF1">
    <property type="entry name" value="CXC1-LIKE CYSTEINE CLUSTER ASSOCIATED WITH KDZ TRANSPOSASES DOMAIN-CONTAINING PROTEIN"/>
    <property type="match status" value="1"/>
</dbReference>
<dbReference type="AlphaFoldDB" id="A0A9P7DY63"/>
<comment type="caution">
    <text evidence="2">The sequence shown here is derived from an EMBL/GenBank/DDBJ whole genome shotgun (WGS) entry which is preliminary data.</text>
</comment>
<sequence length="304" mass="34343">MWNSKFFESVTLKTLGLHVQLGHTPGERCYNAQPVSCDEFTVIDAHGIHDIAVDFCRCETAQIRYKQLLRVWWFPATTTDPRTVATFSVLELFHLLSFESKVSAYEFYHSLARSSDNTGTSPIKDRYSAFMRMMREWHHILQLMRAGRGHDPIGIEATSDGECVVPCPACPHTGINIPDGWENLPPNIRWRYALFLAIDANFRLKRKAISSDDHDPSLNSGWAYFVEEHAYKRFLSERSIERQERSTCVSHNAVNTADTKASQGLAAMGVGSIVCARSTLMMTHSKTMTMRIGLTAHTPLLSKS</sequence>
<dbReference type="Proteomes" id="UP000719766">
    <property type="component" value="Unassembled WGS sequence"/>
</dbReference>
<gene>
    <name evidence="2" type="ORF">HD556DRAFT_1224345</name>
</gene>
<feature type="domain" description="CxC2-like cysteine cluster KDZ transposase-associated" evidence="1">
    <location>
        <begin position="12"/>
        <end position="119"/>
    </location>
</feature>
<dbReference type="PANTHER" id="PTHR33096">
    <property type="entry name" value="CXC2 DOMAIN-CONTAINING PROTEIN"/>
    <property type="match status" value="1"/>
</dbReference>
<evidence type="ECO:0000313" key="3">
    <source>
        <dbReference type="Proteomes" id="UP000719766"/>
    </source>
</evidence>
<dbReference type="InterPro" id="IPR041457">
    <property type="entry name" value="CxC2_KDZ-assoc"/>
</dbReference>